<evidence type="ECO:0000256" key="5">
    <source>
        <dbReference type="ARBA" id="ARBA00047720"/>
    </source>
</evidence>
<evidence type="ECO:0000259" key="8">
    <source>
        <dbReference type="Pfam" id="PF13382"/>
    </source>
</evidence>
<keyword evidence="4 6" id="KW-0464">Manganese</keyword>
<dbReference type="InterPro" id="IPR011059">
    <property type="entry name" value="Metal-dep_hydrolase_composite"/>
</dbReference>
<dbReference type="PANTHER" id="PTHR11113">
    <property type="entry name" value="N-ACETYLGLUCOSAMINE-6-PHOSPHATE DEACETYLASE"/>
    <property type="match status" value="1"/>
</dbReference>
<evidence type="ECO:0000259" key="7">
    <source>
        <dbReference type="Pfam" id="PF01979"/>
    </source>
</evidence>
<reference evidence="10" key="1">
    <citation type="submission" date="2011-04" db="EMBL/GenBank/DDBJ databases">
        <title>The complete genome of Thermodesulfatator indicus DSM 15286.</title>
        <authorList>
            <person name="Lucas S."/>
            <person name="Copeland A."/>
            <person name="Lapidus A."/>
            <person name="Bruce D."/>
            <person name="Goodwin L."/>
            <person name="Pitluck S."/>
            <person name="Peters L."/>
            <person name="Kyrpides N."/>
            <person name="Mavromatis K."/>
            <person name="Pagani I."/>
            <person name="Ivanova N."/>
            <person name="Saunders L."/>
            <person name="Detter J.C."/>
            <person name="Tapia R."/>
            <person name="Han C."/>
            <person name="Land M."/>
            <person name="Hauser L."/>
            <person name="Markowitz V."/>
            <person name="Cheng J.-F."/>
            <person name="Hugenholtz P."/>
            <person name="Woyke T."/>
            <person name="Wu D."/>
            <person name="Spring S."/>
            <person name="Schroeder M."/>
            <person name="Brambilla E."/>
            <person name="Klenk H.-P."/>
            <person name="Eisen J.A."/>
        </authorList>
    </citation>
    <scope>NUCLEOTIDE SEQUENCE [LARGE SCALE GENOMIC DNA]</scope>
    <source>
        <strain evidence="10">DSM 15286 / JCM 11887 / CIR29812</strain>
    </source>
</reference>
<reference evidence="9 10" key="2">
    <citation type="journal article" date="2012" name="Stand. Genomic Sci.">
        <title>Complete genome sequence of the thermophilic sulfate-reducing ocean bacterium Thermodesulfatator indicus type strain (CIR29812(T)).</title>
        <authorList>
            <person name="Anderson I."/>
            <person name="Saunders E."/>
            <person name="Lapidus A."/>
            <person name="Nolan M."/>
            <person name="Lucas S."/>
            <person name="Tice H."/>
            <person name="Del Rio T.G."/>
            <person name="Cheng J.F."/>
            <person name="Han C."/>
            <person name="Tapia R."/>
            <person name="Goodwin L.A."/>
            <person name="Pitluck S."/>
            <person name="Liolios K."/>
            <person name="Mavromatis K."/>
            <person name="Pagani I."/>
            <person name="Ivanova N."/>
            <person name="Mikhailova N."/>
            <person name="Pati A."/>
            <person name="Chen A."/>
            <person name="Palaniappan K."/>
            <person name="Land M."/>
            <person name="Hauser L."/>
            <person name="Jeffries C.D."/>
            <person name="Chang Y.J."/>
            <person name="Brambilla E.M."/>
            <person name="Rohde M."/>
            <person name="Spring S."/>
            <person name="Goker M."/>
            <person name="Detter J.C."/>
            <person name="Woyke T."/>
            <person name="Bristow J."/>
            <person name="Eisen J.A."/>
            <person name="Markowitz V."/>
            <person name="Hugenholtz P."/>
            <person name="Kyrpides N.C."/>
            <person name="Klenk H.P."/>
        </authorList>
    </citation>
    <scope>NUCLEOTIDE SEQUENCE [LARGE SCALE GENOMIC DNA]</scope>
    <source>
        <strain evidence="10">DSM 15286 / JCM 11887 / CIR29812</strain>
    </source>
</reference>
<evidence type="ECO:0000256" key="3">
    <source>
        <dbReference type="ARBA" id="ARBA00022801"/>
    </source>
</evidence>
<dbReference type="Proteomes" id="UP000006793">
    <property type="component" value="Chromosome"/>
</dbReference>
<keyword evidence="3 6" id="KW-0378">Hydrolase</keyword>
<comment type="similarity">
    <text evidence="1 6">Belongs to the metallo-dependent hydrolases superfamily. Adenine deaminase family.</text>
</comment>
<dbReference type="AlphaFoldDB" id="F8ACA9"/>
<dbReference type="InterPro" id="IPR006679">
    <property type="entry name" value="Adenine_deam"/>
</dbReference>
<dbReference type="InterPro" id="IPR032466">
    <property type="entry name" value="Metal_Hydrolase"/>
</dbReference>
<proteinExistence type="inferred from homology"/>
<dbReference type="InParanoid" id="F8ACA9"/>
<evidence type="ECO:0000256" key="1">
    <source>
        <dbReference type="ARBA" id="ARBA00006773"/>
    </source>
</evidence>
<protein>
    <recommendedName>
        <fullName evidence="2 6">Adenine deaminase</fullName>
        <shortName evidence="6">Adenase</shortName>
        <shortName evidence="6">Adenine aminase</shortName>
        <ecNumber evidence="2 6">3.5.4.2</ecNumber>
    </recommendedName>
</protein>
<dbReference type="STRING" id="667014.Thein_1890"/>
<keyword evidence="10" id="KW-1185">Reference proteome</keyword>
<evidence type="ECO:0000313" key="10">
    <source>
        <dbReference type="Proteomes" id="UP000006793"/>
    </source>
</evidence>
<sequence length="563" mass="63222">MQEDFIFFKNAKIINVYTKEVLAGSFGLKKDRFLFVDYSADQNILSQFLKEHKEAQVIDLEGCFVCPPFIDGHLHIESSHLIPSEFEKFALRSGVGKVVIDPHEIANVCGKDGIKFMLSDARLLEVYVMIPSCVPASPFETSGREIGPEDVEELLSFHERVLGLAEVMNYPGVINEDTSILAKIKAAQKLKKIIDGHAPLLKGKGLNQYIFHGVMSDHECVEGDEALEKLRLGMWLMVREGTASKNIYLLEKLKKLNDFRRIMLVSDDISPLDLEEYMLKVLRKATKYVDPLAAIQMVTINPASYFNLPTGIKPGNQADFLVFKDIETFKIKDIWFKGKPLSFWEKNLLNKKTFLNKKLISSIKTKPKTLEEFLISGFDDGNTGKVRLIKPFKDSLLTGEVILPINDAKKELKSGNINRIYVIERYKNTGRIGKGLILGLIKKGAIASSYAHDSHNIVVIGKDLEDIVIAVNELIKMQGGFVLVKDGKIIAKVPLKIGGIMADDAENLIKNLQSFYEIAKEISLLKDILLSMSFFSLSVIPELKITDFGLVKNFKLVSLVEHN</sequence>
<dbReference type="CDD" id="cd01295">
    <property type="entry name" value="AdeC"/>
    <property type="match status" value="1"/>
</dbReference>
<dbReference type="GO" id="GO:0000034">
    <property type="term" value="F:adenine deaminase activity"/>
    <property type="evidence" value="ECO:0007669"/>
    <property type="project" value="UniProtKB-UniRule"/>
</dbReference>
<comment type="cofactor">
    <cofactor evidence="6">
        <name>Mn(2+)</name>
        <dbReference type="ChEBI" id="CHEBI:29035"/>
    </cofactor>
</comment>
<organism evidence="9 10">
    <name type="scientific">Thermodesulfatator indicus (strain DSM 15286 / JCM 11887 / CIR29812)</name>
    <dbReference type="NCBI Taxonomy" id="667014"/>
    <lineage>
        <taxon>Bacteria</taxon>
        <taxon>Pseudomonadati</taxon>
        <taxon>Thermodesulfobacteriota</taxon>
        <taxon>Thermodesulfobacteria</taxon>
        <taxon>Thermodesulfobacteriales</taxon>
        <taxon>Thermodesulfatatoraceae</taxon>
        <taxon>Thermodesulfatator</taxon>
    </lineage>
</organism>
<dbReference type="FunCoup" id="F8ACA9">
    <property type="interactions" value="95"/>
</dbReference>
<dbReference type="HAMAP" id="MF_01518">
    <property type="entry name" value="Adenine_deamin"/>
    <property type="match status" value="1"/>
</dbReference>
<dbReference type="RefSeq" id="WP_013908484.1">
    <property type="nucleotide sequence ID" value="NC_015681.1"/>
</dbReference>
<dbReference type="Gene3D" id="3.20.20.140">
    <property type="entry name" value="Metal-dependent hydrolases"/>
    <property type="match status" value="1"/>
</dbReference>
<dbReference type="InterPro" id="IPR006680">
    <property type="entry name" value="Amidohydro-rel"/>
</dbReference>
<evidence type="ECO:0000256" key="6">
    <source>
        <dbReference type="HAMAP-Rule" id="MF_01518"/>
    </source>
</evidence>
<dbReference type="NCBIfam" id="TIGR01178">
    <property type="entry name" value="ade"/>
    <property type="match status" value="1"/>
</dbReference>
<gene>
    <name evidence="6" type="primary">ade</name>
    <name evidence="9" type="ordered locus">Thein_1890</name>
</gene>
<dbReference type="PaxDb" id="667014-Thein_1890"/>
<accession>F8ACA9</accession>
<name>F8ACA9_THEID</name>
<dbReference type="SUPFAM" id="SSF51556">
    <property type="entry name" value="Metallo-dependent hydrolases"/>
    <property type="match status" value="1"/>
</dbReference>
<dbReference type="SUPFAM" id="SSF51338">
    <property type="entry name" value="Composite domain of metallo-dependent hydrolases"/>
    <property type="match status" value="1"/>
</dbReference>
<comment type="catalytic activity">
    <reaction evidence="5 6">
        <text>adenine + H2O + H(+) = hypoxanthine + NH4(+)</text>
        <dbReference type="Rhea" id="RHEA:23688"/>
        <dbReference type="ChEBI" id="CHEBI:15377"/>
        <dbReference type="ChEBI" id="CHEBI:15378"/>
        <dbReference type="ChEBI" id="CHEBI:16708"/>
        <dbReference type="ChEBI" id="CHEBI:17368"/>
        <dbReference type="ChEBI" id="CHEBI:28938"/>
        <dbReference type="EC" id="3.5.4.2"/>
    </reaction>
</comment>
<dbReference type="EMBL" id="CP002683">
    <property type="protein sequence ID" value="AEH45745.1"/>
    <property type="molecule type" value="Genomic_DNA"/>
</dbReference>
<dbReference type="GO" id="GO:0006146">
    <property type="term" value="P:adenine catabolic process"/>
    <property type="evidence" value="ECO:0007669"/>
    <property type="project" value="InterPro"/>
</dbReference>
<dbReference type="PANTHER" id="PTHR11113:SF2">
    <property type="entry name" value="ADENINE DEAMINASE"/>
    <property type="match status" value="1"/>
</dbReference>
<dbReference type="KEGG" id="tid:Thein_1890"/>
<dbReference type="EC" id="3.5.4.2" evidence="2 6"/>
<dbReference type="Gene3D" id="2.30.40.10">
    <property type="entry name" value="Urease, subunit C, domain 1"/>
    <property type="match status" value="1"/>
</dbReference>
<evidence type="ECO:0000256" key="2">
    <source>
        <dbReference type="ARBA" id="ARBA00012782"/>
    </source>
</evidence>
<feature type="domain" description="Adenine deaminase C-terminal" evidence="8">
    <location>
        <begin position="400"/>
        <end position="552"/>
    </location>
</feature>
<dbReference type="Pfam" id="PF13382">
    <property type="entry name" value="Adenine_deam_C"/>
    <property type="match status" value="1"/>
</dbReference>
<evidence type="ECO:0000313" key="9">
    <source>
        <dbReference type="EMBL" id="AEH45745.1"/>
    </source>
</evidence>
<dbReference type="eggNOG" id="COG1001">
    <property type="taxonomic scope" value="Bacteria"/>
</dbReference>
<dbReference type="InterPro" id="IPR026912">
    <property type="entry name" value="Adenine_deam_C"/>
</dbReference>
<feature type="domain" description="Amidohydrolase-related" evidence="7">
    <location>
        <begin position="64"/>
        <end position="340"/>
    </location>
</feature>
<dbReference type="Pfam" id="PF01979">
    <property type="entry name" value="Amidohydro_1"/>
    <property type="match status" value="1"/>
</dbReference>
<evidence type="ECO:0000256" key="4">
    <source>
        <dbReference type="ARBA" id="ARBA00023211"/>
    </source>
</evidence>
<dbReference type="HOGENOM" id="CLU_027935_0_0_0"/>
<dbReference type="PATRIC" id="fig|667014.3.peg.1943"/>